<name>I7K0A5_9LACO</name>
<sequence length="134" mass="15763">MRQRINWYIFIGIIIAFTAVLWLVRIDNEEKIRETLVTDWHKYYVMREHNLAYVNATPKKKYQKVLSEGQGYGMEIAAMNPNGDKATFDRLYRYYLDNREMGSELMSWRQIKRDGSGIMTIIALLMGMCLSPIA</sequence>
<dbReference type="GO" id="GO:0005975">
    <property type="term" value="P:carbohydrate metabolic process"/>
    <property type="evidence" value="ECO:0007669"/>
    <property type="project" value="InterPro"/>
</dbReference>
<keyword evidence="3" id="KW-0326">Glycosidase</keyword>
<dbReference type="Proteomes" id="UP000051521">
    <property type="component" value="Unassembled WGS sequence"/>
</dbReference>
<dbReference type="InterPro" id="IPR012341">
    <property type="entry name" value="6hp_glycosidase-like_sf"/>
</dbReference>
<evidence type="ECO:0000256" key="4">
    <source>
        <dbReference type="SAM" id="Phobius"/>
    </source>
</evidence>
<dbReference type="EMBL" id="AYZO01000009">
    <property type="protein sequence ID" value="KRN13792.1"/>
    <property type="molecule type" value="Genomic_DNA"/>
</dbReference>
<feature type="transmembrane region" description="Helical" evidence="4">
    <location>
        <begin position="6"/>
        <end position="24"/>
    </location>
</feature>
<accession>I7K0A5</accession>
<dbReference type="Proteomes" id="UP000009326">
    <property type="component" value="Unassembled WGS sequence"/>
</dbReference>
<dbReference type="AlphaFoldDB" id="I7K0A5"/>
<keyword evidence="4" id="KW-0812">Transmembrane</keyword>
<dbReference type="InterPro" id="IPR008928">
    <property type="entry name" value="6-hairpin_glycosidase_sf"/>
</dbReference>
<keyword evidence="8" id="KW-1185">Reference proteome</keyword>
<evidence type="ECO:0000313" key="7">
    <source>
        <dbReference type="Proteomes" id="UP000009326"/>
    </source>
</evidence>
<comment type="similarity">
    <text evidence="1">Belongs to the glycosyl hydrolase 8 (cellulase D) family.</text>
</comment>
<evidence type="ECO:0000313" key="6">
    <source>
        <dbReference type="EMBL" id="KRN13792.1"/>
    </source>
</evidence>
<keyword evidence="4" id="KW-0472">Membrane</keyword>
<evidence type="ECO:0000256" key="3">
    <source>
        <dbReference type="ARBA" id="ARBA00023295"/>
    </source>
</evidence>
<dbReference type="PATRIC" id="fig|1423751.3.peg.1914"/>
<proteinExistence type="inferred from homology"/>
<dbReference type="RefSeq" id="WP_008472801.1">
    <property type="nucleotide sequence ID" value="NZ_AYZO01000009.1"/>
</dbReference>
<dbReference type="EMBL" id="CAKC01000037">
    <property type="protein sequence ID" value="CCI86760.1"/>
    <property type="molecule type" value="Genomic_DNA"/>
</dbReference>
<reference evidence="6 8" key="2">
    <citation type="journal article" date="2015" name="Genome Announc.">
        <title>Expanding the biotechnology potential of lactobacilli through comparative genomics of 213 strains and associated genera.</title>
        <authorList>
            <person name="Sun Z."/>
            <person name="Harris H.M."/>
            <person name="McCann A."/>
            <person name="Guo C."/>
            <person name="Argimon S."/>
            <person name="Zhang W."/>
            <person name="Yang X."/>
            <person name="Jeffery I.B."/>
            <person name="Cooney J.C."/>
            <person name="Kagawa T.F."/>
            <person name="Liu W."/>
            <person name="Song Y."/>
            <person name="Salvetti E."/>
            <person name="Wrobel A."/>
            <person name="Rasinkangas P."/>
            <person name="Parkhill J."/>
            <person name="Rea M.C."/>
            <person name="O'Sullivan O."/>
            <person name="Ritari J."/>
            <person name="Douillard F.P."/>
            <person name="Paul Ross R."/>
            <person name="Yang R."/>
            <person name="Briner A.E."/>
            <person name="Felis G.E."/>
            <person name="de Vos W.M."/>
            <person name="Barrangou R."/>
            <person name="Klaenhammer T.R."/>
            <person name="Caufield P.W."/>
            <person name="Cui Y."/>
            <person name="Zhang H."/>
            <person name="O'Toole P.W."/>
        </authorList>
    </citation>
    <scope>NUCLEOTIDE SEQUENCE [LARGE SCALE GENOMIC DNA]</scope>
    <source>
        <strain evidence="6 8">DSM 23908</strain>
    </source>
</reference>
<dbReference type="SUPFAM" id="SSF48208">
    <property type="entry name" value="Six-hairpin glycosidases"/>
    <property type="match status" value="1"/>
</dbReference>
<dbReference type="OrthoDB" id="9803461at2"/>
<evidence type="ECO:0000256" key="1">
    <source>
        <dbReference type="ARBA" id="ARBA00009209"/>
    </source>
</evidence>
<evidence type="ECO:0000313" key="8">
    <source>
        <dbReference type="Proteomes" id="UP000051521"/>
    </source>
</evidence>
<dbReference type="Gene3D" id="1.50.10.10">
    <property type="match status" value="1"/>
</dbReference>
<evidence type="ECO:0000313" key="5">
    <source>
        <dbReference type="EMBL" id="CCI86760.1"/>
    </source>
</evidence>
<dbReference type="InterPro" id="IPR002037">
    <property type="entry name" value="Glyco_hydro_8"/>
</dbReference>
<dbReference type="STRING" id="1423751.FC38_GL001846"/>
<gene>
    <name evidence="5" type="ORF">BN52_06105</name>
    <name evidence="6" type="ORF">FC38_GL001846</name>
</gene>
<organism evidence="5 7">
    <name type="scientific">Lactobacillus gigeriorum DSM 23908 = CRBIP 24.85</name>
    <dbReference type="NCBI Taxonomy" id="1423751"/>
    <lineage>
        <taxon>Bacteria</taxon>
        <taxon>Bacillati</taxon>
        <taxon>Bacillota</taxon>
        <taxon>Bacilli</taxon>
        <taxon>Lactobacillales</taxon>
        <taxon>Lactobacillaceae</taxon>
        <taxon>Lactobacillus</taxon>
    </lineage>
</organism>
<comment type="caution">
    <text evidence="5">The sequence shown here is derived from an EMBL/GenBank/DDBJ whole genome shotgun (WGS) entry which is preliminary data.</text>
</comment>
<reference evidence="5 7" key="1">
    <citation type="submission" date="2012-06" db="EMBL/GenBank/DDBJ databases">
        <title>Draft genome sequence of Lactobacillus gigeriorum CRBIP 24.85T, isolated from chicken crop.</title>
        <authorList>
            <person name="Cousin S."/>
            <person name="Ma L."/>
            <person name="Creno S."/>
            <person name="Clermont D."/>
            <person name="Loux V."/>
            <person name="Bizet C."/>
            <person name="Bouchier C."/>
        </authorList>
    </citation>
    <scope>NUCLEOTIDE SEQUENCE [LARGE SCALE GENOMIC DNA]</scope>
    <source>
        <strain evidence="7">CRBIP 24.85T</strain>
        <strain evidence="5">Type strain: CRBIP 24.85</strain>
    </source>
</reference>
<protein>
    <submittedName>
        <fullName evidence="5">Glycoside hydrolase, family 8</fullName>
    </submittedName>
</protein>
<keyword evidence="4" id="KW-1133">Transmembrane helix</keyword>
<dbReference type="Pfam" id="PF01270">
    <property type="entry name" value="Glyco_hydro_8"/>
    <property type="match status" value="1"/>
</dbReference>
<keyword evidence="2 5" id="KW-0378">Hydrolase</keyword>
<evidence type="ECO:0000256" key="2">
    <source>
        <dbReference type="ARBA" id="ARBA00022801"/>
    </source>
</evidence>
<dbReference type="GO" id="GO:0004553">
    <property type="term" value="F:hydrolase activity, hydrolyzing O-glycosyl compounds"/>
    <property type="evidence" value="ECO:0007669"/>
    <property type="project" value="InterPro"/>
</dbReference>